<feature type="region of interest" description="Disordered" evidence="2">
    <location>
        <begin position="464"/>
        <end position="503"/>
    </location>
</feature>
<sequence>MFDPPYTSWMKYKPDLALDSSSIGHRVRTKKQKVGILAAEVENPTCVVSEATSPAVKAYWFHPVGPLSILGVEEAANWREKYHLSDDIAIRIPGPIDRVSDFEVDEVPVYEGFFESGFRDRVPSLVEKVSEALEISPDVPCVDSSLGKRTTEWVLKLPIERRQVPFLVSRVALERCNIWGSKGEEALAEAFELMSAKKTAPKRAAPSENDDEVQFIKSNKRQGMTASASSSKRRCKASGSTPKVSPSTSSDPATVLANLNTMVFPLTSVSLPEDSLAAIQSVQSDLLQSDKAALTSQLREEKDNVLAKEKEIKDLKLRVRNQDEAWMLAASENVSLGEQLERCEEEISTETSDVEKPMAVNGARMVTRWVPMREWLNHQTDSWDLEVALEQYKMRTIKEVLKLPIERRQVPLLVSREALERCRIWGRCFSSFLLLVNVEMSGSNGEEALAEYKGALEVISAKKAAPKRAAPSETEDEVQFVRSSQCQSTGPSSSSKKKPKASGSTLKAVPSFIAKDVVAKRLDHDPFVLSIRSSREIKSKKLDTEPMQSQLRGDFLLGRDKAE</sequence>
<accession>A0ABQ7XSL6</accession>
<dbReference type="Proteomes" id="UP000824890">
    <property type="component" value="Unassembled WGS sequence"/>
</dbReference>
<evidence type="ECO:0000313" key="4">
    <source>
        <dbReference type="Proteomes" id="UP000824890"/>
    </source>
</evidence>
<evidence type="ECO:0000256" key="1">
    <source>
        <dbReference type="SAM" id="Coils"/>
    </source>
</evidence>
<feature type="coiled-coil region" evidence="1">
    <location>
        <begin position="291"/>
        <end position="325"/>
    </location>
</feature>
<protein>
    <submittedName>
        <fullName evidence="3">Uncharacterized protein</fullName>
    </submittedName>
</protein>
<feature type="compositionally biased region" description="Low complexity" evidence="2">
    <location>
        <begin position="483"/>
        <end position="494"/>
    </location>
</feature>
<feature type="region of interest" description="Disordered" evidence="2">
    <location>
        <begin position="538"/>
        <end position="563"/>
    </location>
</feature>
<evidence type="ECO:0000313" key="3">
    <source>
        <dbReference type="EMBL" id="KAH0858916.1"/>
    </source>
</evidence>
<name>A0ABQ7XSL6_BRANA</name>
<dbReference type="EMBL" id="JAGKQM010000019">
    <property type="protein sequence ID" value="KAH0858916.1"/>
    <property type="molecule type" value="Genomic_DNA"/>
</dbReference>
<organism evidence="3 4">
    <name type="scientific">Brassica napus</name>
    <name type="common">Rape</name>
    <dbReference type="NCBI Taxonomy" id="3708"/>
    <lineage>
        <taxon>Eukaryota</taxon>
        <taxon>Viridiplantae</taxon>
        <taxon>Streptophyta</taxon>
        <taxon>Embryophyta</taxon>
        <taxon>Tracheophyta</taxon>
        <taxon>Spermatophyta</taxon>
        <taxon>Magnoliopsida</taxon>
        <taxon>eudicotyledons</taxon>
        <taxon>Gunneridae</taxon>
        <taxon>Pentapetalae</taxon>
        <taxon>rosids</taxon>
        <taxon>malvids</taxon>
        <taxon>Brassicales</taxon>
        <taxon>Brassicaceae</taxon>
        <taxon>Brassiceae</taxon>
        <taxon>Brassica</taxon>
    </lineage>
</organism>
<proteinExistence type="predicted"/>
<gene>
    <name evidence="3" type="ORF">HID58_087177</name>
</gene>
<keyword evidence="1" id="KW-0175">Coiled coil</keyword>
<feature type="compositionally biased region" description="Polar residues" evidence="2">
    <location>
        <begin position="241"/>
        <end position="251"/>
    </location>
</feature>
<evidence type="ECO:0000256" key="2">
    <source>
        <dbReference type="SAM" id="MobiDB-lite"/>
    </source>
</evidence>
<keyword evidence="4" id="KW-1185">Reference proteome</keyword>
<reference evidence="3 4" key="1">
    <citation type="submission" date="2021-05" db="EMBL/GenBank/DDBJ databases">
        <title>Genome Assembly of Synthetic Allotetraploid Brassica napus Reveals Homoeologous Exchanges between Subgenomes.</title>
        <authorList>
            <person name="Davis J.T."/>
        </authorList>
    </citation>
    <scope>NUCLEOTIDE SEQUENCE [LARGE SCALE GENOMIC DNA]</scope>
    <source>
        <strain evidence="4">cv. Da-Ae</strain>
        <tissue evidence="3">Seedling</tissue>
    </source>
</reference>
<feature type="region of interest" description="Disordered" evidence="2">
    <location>
        <begin position="199"/>
        <end position="251"/>
    </location>
</feature>
<comment type="caution">
    <text evidence="3">The sequence shown here is derived from an EMBL/GenBank/DDBJ whole genome shotgun (WGS) entry which is preliminary data.</text>
</comment>